<dbReference type="RefSeq" id="WP_102110932.1">
    <property type="nucleotide sequence ID" value="NZ_BMGN01000004.1"/>
</dbReference>
<dbReference type="SUPFAM" id="SSF54690">
    <property type="entry name" value="Molybdopterin synthase subunit MoaE"/>
    <property type="match status" value="1"/>
</dbReference>
<gene>
    <name evidence="13" type="ORF">C0V82_02175</name>
</gene>
<sequence length="157" mass="17525">MAVRVQRDDFDIGAELATLSDGDTGIGGVCSFTGLVRDLHPQAGEGPGTVRALTLEHYPGMTERQLEAIEAEARERWPLSACLIIHRYGRMEPGERIVLVACASAHREAAFDACRFIMDWLKTKAPFWKLEETGDAGQRWVDARHSDQNAADRWSDR</sequence>
<protein>
    <recommendedName>
        <fullName evidence="4">Molybdopterin synthase catalytic subunit</fullName>
        <ecNumber evidence="3">2.8.1.12</ecNumber>
    </recommendedName>
    <alternativeName>
        <fullName evidence="10">MPT synthase subunit 2</fullName>
    </alternativeName>
    <alternativeName>
        <fullName evidence="8">Molybdenum cofactor biosynthesis protein E</fullName>
    </alternativeName>
    <alternativeName>
        <fullName evidence="9">Molybdopterin-converting factor large subunit</fullName>
    </alternativeName>
    <alternativeName>
        <fullName evidence="11">Molybdopterin-converting factor subunit 2</fullName>
    </alternativeName>
</protein>
<evidence type="ECO:0000256" key="4">
    <source>
        <dbReference type="ARBA" id="ARBA00013858"/>
    </source>
</evidence>
<evidence type="ECO:0000256" key="12">
    <source>
        <dbReference type="ARBA" id="ARBA00049878"/>
    </source>
</evidence>
<comment type="similarity">
    <text evidence="2">Belongs to the MoaE family.</text>
</comment>
<evidence type="ECO:0000256" key="10">
    <source>
        <dbReference type="ARBA" id="ARBA00030781"/>
    </source>
</evidence>
<evidence type="ECO:0000256" key="8">
    <source>
        <dbReference type="ARBA" id="ARBA00029745"/>
    </source>
</evidence>
<evidence type="ECO:0000313" key="14">
    <source>
        <dbReference type="Proteomes" id="UP000234752"/>
    </source>
</evidence>
<dbReference type="EMBL" id="CP025611">
    <property type="protein sequence ID" value="AUN29186.1"/>
    <property type="molecule type" value="Genomic_DNA"/>
</dbReference>
<dbReference type="AlphaFoldDB" id="A0A2K9N9E8"/>
<comment type="subunit">
    <text evidence="7">Heterotetramer of 2 MoaD subunits and 2 MoaE subunits. Also stable as homodimer. The enzyme changes between these two forms during catalysis.</text>
</comment>
<evidence type="ECO:0000256" key="2">
    <source>
        <dbReference type="ARBA" id="ARBA00005426"/>
    </source>
</evidence>
<proteinExistence type="inferred from homology"/>
<dbReference type="GO" id="GO:0030366">
    <property type="term" value="F:molybdopterin synthase activity"/>
    <property type="evidence" value="ECO:0007669"/>
    <property type="project" value="UniProtKB-EC"/>
</dbReference>
<dbReference type="PANTHER" id="PTHR23404">
    <property type="entry name" value="MOLYBDOPTERIN SYNTHASE RELATED"/>
    <property type="match status" value="1"/>
</dbReference>
<evidence type="ECO:0000256" key="5">
    <source>
        <dbReference type="ARBA" id="ARBA00023150"/>
    </source>
</evidence>
<dbReference type="InterPro" id="IPR036563">
    <property type="entry name" value="MoaE_sf"/>
</dbReference>
<dbReference type="EC" id="2.8.1.12" evidence="3"/>
<keyword evidence="14" id="KW-1185">Reference proteome</keyword>
<keyword evidence="5" id="KW-0501">Molybdenum cofactor biosynthesis</keyword>
<evidence type="ECO:0000256" key="1">
    <source>
        <dbReference type="ARBA" id="ARBA00005046"/>
    </source>
</evidence>
<evidence type="ECO:0000256" key="9">
    <source>
        <dbReference type="ARBA" id="ARBA00030407"/>
    </source>
</evidence>
<comment type="function">
    <text evidence="6">Converts molybdopterin precursor Z into molybdopterin. This requires the incorporation of two sulfur atoms into precursor Z to generate a dithiolene group. The sulfur is provided by MoaD.</text>
</comment>
<dbReference type="OrthoDB" id="9803224at2"/>
<evidence type="ECO:0000256" key="6">
    <source>
        <dbReference type="ARBA" id="ARBA00025448"/>
    </source>
</evidence>
<evidence type="ECO:0000256" key="11">
    <source>
        <dbReference type="ARBA" id="ARBA00032474"/>
    </source>
</evidence>
<dbReference type="Pfam" id="PF02391">
    <property type="entry name" value="MoaE"/>
    <property type="match status" value="1"/>
</dbReference>
<dbReference type="UniPathway" id="UPA00344"/>
<dbReference type="Proteomes" id="UP000234752">
    <property type="component" value="Chromosome eg_1"/>
</dbReference>
<comment type="pathway">
    <text evidence="1">Cofactor biosynthesis; molybdopterin biosynthesis.</text>
</comment>
<evidence type="ECO:0000256" key="3">
    <source>
        <dbReference type="ARBA" id="ARBA00011950"/>
    </source>
</evidence>
<dbReference type="GO" id="GO:0006777">
    <property type="term" value="P:Mo-molybdopterin cofactor biosynthetic process"/>
    <property type="evidence" value="ECO:0007669"/>
    <property type="project" value="UniProtKB-KW"/>
</dbReference>
<dbReference type="CDD" id="cd00756">
    <property type="entry name" value="MoaE"/>
    <property type="match status" value="1"/>
</dbReference>
<comment type="catalytic activity">
    <reaction evidence="12">
        <text>2 [molybdopterin-synthase sulfur-carrier protein]-C-terminal-Gly-aminoethanethioate + cyclic pyranopterin phosphate + H2O = molybdopterin + 2 [molybdopterin-synthase sulfur-carrier protein]-C-terminal Gly-Gly + 2 H(+)</text>
        <dbReference type="Rhea" id="RHEA:26333"/>
        <dbReference type="Rhea" id="RHEA-COMP:12202"/>
        <dbReference type="Rhea" id="RHEA-COMP:19907"/>
        <dbReference type="ChEBI" id="CHEBI:15377"/>
        <dbReference type="ChEBI" id="CHEBI:15378"/>
        <dbReference type="ChEBI" id="CHEBI:58698"/>
        <dbReference type="ChEBI" id="CHEBI:59648"/>
        <dbReference type="ChEBI" id="CHEBI:90778"/>
        <dbReference type="ChEBI" id="CHEBI:232372"/>
        <dbReference type="EC" id="2.8.1.12"/>
    </reaction>
</comment>
<dbReference type="InterPro" id="IPR003448">
    <property type="entry name" value="Mopterin_biosynth_MoaE"/>
</dbReference>
<dbReference type="Gene3D" id="3.90.1170.40">
    <property type="entry name" value="Molybdopterin biosynthesis MoaE subunit"/>
    <property type="match status" value="1"/>
</dbReference>
<reference evidence="13 14" key="1">
    <citation type="submission" date="2017-12" db="EMBL/GenBank/DDBJ databases">
        <title>Genomes of bacteria within cyanobacterial aggregates.</title>
        <authorList>
            <person name="Cai H."/>
        </authorList>
    </citation>
    <scope>NUCLEOTIDE SEQUENCE [LARGE SCALE GENOMIC DNA]</scope>
    <source>
        <strain evidence="13 14">TH16</strain>
    </source>
</reference>
<evidence type="ECO:0000256" key="7">
    <source>
        <dbReference type="ARBA" id="ARBA00026066"/>
    </source>
</evidence>
<organism evidence="13 14">
    <name type="scientific">Niveispirillum cyanobacteriorum</name>
    <dbReference type="NCBI Taxonomy" id="1612173"/>
    <lineage>
        <taxon>Bacteria</taxon>
        <taxon>Pseudomonadati</taxon>
        <taxon>Pseudomonadota</taxon>
        <taxon>Alphaproteobacteria</taxon>
        <taxon>Rhodospirillales</taxon>
        <taxon>Azospirillaceae</taxon>
        <taxon>Niveispirillum</taxon>
    </lineage>
</organism>
<accession>A0A2K9N9E8</accession>
<dbReference type="KEGG" id="ncb:C0V82_02175"/>
<name>A0A2K9N9E8_9PROT</name>
<evidence type="ECO:0000313" key="13">
    <source>
        <dbReference type="EMBL" id="AUN29186.1"/>
    </source>
</evidence>